<keyword evidence="4" id="KW-0732">Signal</keyword>
<dbReference type="PROSITE" id="PS50026">
    <property type="entry name" value="EGF_3"/>
    <property type="match status" value="3"/>
</dbReference>
<evidence type="ECO:0000256" key="6">
    <source>
        <dbReference type="ARBA" id="ARBA00023157"/>
    </source>
</evidence>
<evidence type="ECO:0000259" key="10">
    <source>
        <dbReference type="PROSITE" id="PS50184"/>
    </source>
</evidence>
<proteinExistence type="predicted"/>
<dbReference type="InterPro" id="IPR000152">
    <property type="entry name" value="EGF-type_Asp/Asn_hydroxyl_site"/>
</dbReference>
<dbReference type="Pfam" id="PF07645">
    <property type="entry name" value="EGF_CA"/>
    <property type="match status" value="1"/>
</dbReference>
<dbReference type="FunFam" id="2.10.25.10:FF:000545">
    <property type="entry name" value="von Willebrand factor C and EGF domain-containing protein"/>
    <property type="match status" value="1"/>
</dbReference>
<dbReference type="InterPro" id="IPR001007">
    <property type="entry name" value="VWF_dom"/>
</dbReference>
<evidence type="ECO:0008006" key="14">
    <source>
        <dbReference type="Google" id="ProtNLM"/>
    </source>
</evidence>
<dbReference type="OrthoDB" id="10045365at2759"/>
<accession>A0A835NJP9</accession>
<dbReference type="InterPro" id="IPR049883">
    <property type="entry name" value="NOTCH1_EGF-like"/>
</dbReference>
<dbReference type="SMART" id="SM00214">
    <property type="entry name" value="VWC"/>
    <property type="match status" value="2"/>
</dbReference>
<keyword evidence="7" id="KW-0325">Glycoprotein</keyword>
<dbReference type="PROSITE" id="PS50184">
    <property type="entry name" value="VWFC_2"/>
    <property type="match status" value="2"/>
</dbReference>
<comment type="caution">
    <text evidence="11">The sequence shown here is derived from an EMBL/GenBank/DDBJ whole genome shotgun (WGS) entry which is preliminary data.</text>
</comment>
<dbReference type="PROSITE" id="PS01186">
    <property type="entry name" value="EGF_2"/>
    <property type="match status" value="2"/>
</dbReference>
<dbReference type="InterPro" id="IPR001881">
    <property type="entry name" value="EGF-like_Ca-bd_dom"/>
</dbReference>
<reference evidence="12" key="3">
    <citation type="submission" date="2022-01" db="EMBL/GenBank/DDBJ databases">
        <authorList>
            <person name="Rubenstein D.R."/>
        </authorList>
    </citation>
    <scope>NUCLEOTIDE SEQUENCE</scope>
    <source>
        <strain evidence="12">SS15</strain>
        <tissue evidence="12">Liver</tissue>
    </source>
</reference>
<dbReference type="AlphaFoldDB" id="A0A835NJP9"/>
<feature type="domain" description="VWFC" evidence="10">
    <location>
        <begin position="351"/>
        <end position="409"/>
    </location>
</feature>
<dbReference type="Pfam" id="PF00093">
    <property type="entry name" value="VWC"/>
    <property type="match status" value="1"/>
</dbReference>
<evidence type="ECO:0000256" key="3">
    <source>
        <dbReference type="ARBA" id="ARBA00022536"/>
    </source>
</evidence>
<evidence type="ECO:0000256" key="1">
    <source>
        <dbReference type="ARBA" id="ARBA00004613"/>
    </source>
</evidence>
<dbReference type="EMBL" id="JADDUC020000021">
    <property type="protein sequence ID" value="KAI1232721.1"/>
    <property type="molecule type" value="Genomic_DNA"/>
</dbReference>
<keyword evidence="5" id="KW-0677">Repeat</keyword>
<dbReference type="PROSITE" id="PS00010">
    <property type="entry name" value="ASX_HYDROXYL"/>
    <property type="match status" value="3"/>
</dbReference>
<comment type="subcellular location">
    <subcellularLocation>
        <location evidence="1">Secreted</location>
    </subcellularLocation>
</comment>
<evidence type="ECO:0000256" key="7">
    <source>
        <dbReference type="ARBA" id="ARBA00023180"/>
    </source>
</evidence>
<dbReference type="InterPro" id="IPR018097">
    <property type="entry name" value="EGF_Ca-bd_CS"/>
</dbReference>
<dbReference type="SUPFAM" id="SSF57603">
    <property type="entry name" value="FnI-like domain"/>
    <property type="match status" value="2"/>
</dbReference>
<protein>
    <recommendedName>
        <fullName evidence="14">VWCE</fullName>
    </recommendedName>
</protein>
<dbReference type="GO" id="GO:0098586">
    <property type="term" value="P:cellular response to virus"/>
    <property type="evidence" value="ECO:0007669"/>
    <property type="project" value="TreeGrafter"/>
</dbReference>
<dbReference type="Proteomes" id="UP000618051">
    <property type="component" value="Unassembled WGS sequence"/>
</dbReference>
<evidence type="ECO:0000313" key="13">
    <source>
        <dbReference type="Proteomes" id="UP000618051"/>
    </source>
</evidence>
<dbReference type="PANTHER" id="PTHR47333">
    <property type="entry name" value="VON WILLEBRAND FACTOR C AND EGF DOMAIN-CONTAINING PROTEIN"/>
    <property type="match status" value="1"/>
</dbReference>
<dbReference type="Gene3D" id="2.10.25.10">
    <property type="entry name" value="Laminin"/>
    <property type="match status" value="3"/>
</dbReference>
<dbReference type="SMART" id="SM00181">
    <property type="entry name" value="EGF"/>
    <property type="match status" value="3"/>
</dbReference>
<keyword evidence="2" id="KW-0964">Secreted</keyword>
<dbReference type="Gene3D" id="6.20.200.20">
    <property type="match status" value="2"/>
</dbReference>
<evidence type="ECO:0000256" key="5">
    <source>
        <dbReference type="ARBA" id="ARBA00022737"/>
    </source>
</evidence>
<dbReference type="EMBL" id="JADDUC010000176">
    <property type="protein sequence ID" value="KAG0116409.1"/>
    <property type="molecule type" value="Genomic_DNA"/>
</dbReference>
<dbReference type="PANTHER" id="PTHR47333:SF1">
    <property type="entry name" value="VON WILLEBRAND FACTOR C AND EGF DOMAIN-CONTAINING PROTEIN"/>
    <property type="match status" value="1"/>
</dbReference>
<dbReference type="InterPro" id="IPR000742">
    <property type="entry name" value="EGF"/>
</dbReference>
<feature type="domain" description="EGF-like" evidence="9">
    <location>
        <begin position="123"/>
        <end position="165"/>
    </location>
</feature>
<evidence type="ECO:0000313" key="12">
    <source>
        <dbReference type="EMBL" id="KAI1232721.1"/>
    </source>
</evidence>
<evidence type="ECO:0000256" key="4">
    <source>
        <dbReference type="ARBA" id="ARBA00022729"/>
    </source>
</evidence>
<keyword evidence="3 8" id="KW-0245">EGF-like domain</keyword>
<dbReference type="FunFam" id="2.10.25.10:FF:000010">
    <property type="entry name" value="Pro-epidermal growth factor"/>
    <property type="match status" value="1"/>
</dbReference>
<dbReference type="SMART" id="SM00179">
    <property type="entry name" value="EGF_CA"/>
    <property type="match status" value="3"/>
</dbReference>
<evidence type="ECO:0000313" key="11">
    <source>
        <dbReference type="EMBL" id="KAG0116409.1"/>
    </source>
</evidence>
<evidence type="ECO:0000256" key="8">
    <source>
        <dbReference type="PROSITE-ProRule" id="PRU00076"/>
    </source>
</evidence>
<evidence type="ECO:0000259" key="9">
    <source>
        <dbReference type="PROSITE" id="PS50026"/>
    </source>
</evidence>
<feature type="domain" description="EGF-like" evidence="9">
    <location>
        <begin position="84"/>
        <end position="122"/>
    </location>
</feature>
<dbReference type="PROSITE" id="PS01187">
    <property type="entry name" value="EGF_CA"/>
    <property type="match status" value="1"/>
</dbReference>
<organism evidence="11">
    <name type="scientific">Lamprotornis superbus</name>
    <dbReference type="NCBI Taxonomy" id="245042"/>
    <lineage>
        <taxon>Eukaryota</taxon>
        <taxon>Metazoa</taxon>
        <taxon>Chordata</taxon>
        <taxon>Craniata</taxon>
        <taxon>Vertebrata</taxon>
        <taxon>Euteleostomi</taxon>
        <taxon>Archelosauria</taxon>
        <taxon>Archosauria</taxon>
        <taxon>Dinosauria</taxon>
        <taxon>Saurischia</taxon>
        <taxon>Theropoda</taxon>
        <taxon>Coelurosauria</taxon>
        <taxon>Aves</taxon>
        <taxon>Neognathae</taxon>
        <taxon>Neoaves</taxon>
        <taxon>Telluraves</taxon>
        <taxon>Australaves</taxon>
        <taxon>Passeriformes</taxon>
        <taxon>Sturnidae</taxon>
        <taxon>Lamprotornis</taxon>
    </lineage>
</organism>
<feature type="domain" description="EGF-like" evidence="9">
    <location>
        <begin position="45"/>
        <end position="83"/>
    </location>
</feature>
<reference evidence="11" key="1">
    <citation type="submission" date="2020-10" db="EMBL/GenBank/DDBJ databases">
        <title>Feather gene expression reveals the developmental basis of iridescence in African starlings.</title>
        <authorList>
            <person name="Rubenstein D.R."/>
        </authorList>
    </citation>
    <scope>NUCLEOTIDE SEQUENCE</scope>
    <source>
        <strain evidence="11">SS15</strain>
        <tissue evidence="11">Liver</tissue>
    </source>
</reference>
<dbReference type="SUPFAM" id="SSF57184">
    <property type="entry name" value="Growth factor receptor domain"/>
    <property type="match status" value="1"/>
</dbReference>
<reference evidence="12 13" key="2">
    <citation type="journal article" date="2021" name="J. Hered.">
        <title>Feather Gene Expression Elucidates the Developmental Basis of Plumage Iridescence in African Starlings.</title>
        <authorList>
            <person name="Rubenstein D.R."/>
            <person name="Corvelo A."/>
            <person name="MacManes M.D."/>
            <person name="Maia R."/>
            <person name="Narzisi G."/>
            <person name="Rousaki A."/>
            <person name="Vandenabeele P."/>
            <person name="Shawkey M.D."/>
            <person name="Solomon J."/>
        </authorList>
    </citation>
    <scope>NUCLEOTIDE SEQUENCE [LARGE SCALE GENOMIC DNA]</scope>
    <source>
        <strain evidence="12">SS15</strain>
    </source>
</reference>
<comment type="caution">
    <text evidence="8">Lacks conserved residue(s) required for the propagation of feature annotation.</text>
</comment>
<feature type="domain" description="VWFC" evidence="10">
    <location>
        <begin position="212"/>
        <end position="273"/>
    </location>
</feature>
<dbReference type="Pfam" id="PF23334">
    <property type="entry name" value="VWC2L_2nd"/>
    <property type="match status" value="1"/>
</dbReference>
<dbReference type="Pfam" id="PF14670">
    <property type="entry name" value="FXa_inhibition"/>
    <property type="match status" value="1"/>
</dbReference>
<keyword evidence="6" id="KW-1015">Disulfide bond</keyword>
<sequence length="419" mass="44929">MEPLGTCGEYGCDLTCNHGGCQEVARVCPVGFSMAETANGIRCTDIDECQSAACEGTCVNTEGGFTCECGAGRELSADRRSCRDMDECQATPCQHRCENSVGSYRCSCRSGYHLHGNRHSCIDVDECRRPGTHRSCQHSCHNIPGSFRCSCRPGYRLSADRVSCEGYPKSILAPSPILQSLQHPPTLVLLPPSSHLLPRGSPSPHLPVAAPEKCNFRGRTYVHGARFSLDGDDCTTCVCLGGEVECSFTPCPMLDCPQHQRHLRPGQCCSTCRDPPAPAAHGSCPIPTLRMPVAWQAPNPPNPAGLGMPRCLSGCSRLQADGSVSCQRTDCVETCPYPIRIPGQCCPDCSAGCTYMGRIFSNNETFPSALDPCLSCICLLGSVACSPLECAIVCSYPFHPEGRCCPVCEGTSSAWRGEL</sequence>
<evidence type="ECO:0000256" key="2">
    <source>
        <dbReference type="ARBA" id="ARBA00022525"/>
    </source>
</evidence>
<dbReference type="InterPro" id="IPR026823">
    <property type="entry name" value="cEGF"/>
</dbReference>
<dbReference type="SMART" id="SM00215">
    <property type="entry name" value="VWC_out"/>
    <property type="match status" value="1"/>
</dbReference>
<dbReference type="Pfam" id="PF12662">
    <property type="entry name" value="cEGF"/>
    <property type="match status" value="1"/>
</dbReference>
<dbReference type="GO" id="GO:0005737">
    <property type="term" value="C:cytoplasm"/>
    <property type="evidence" value="ECO:0007669"/>
    <property type="project" value="TreeGrafter"/>
</dbReference>
<dbReference type="CDD" id="cd00054">
    <property type="entry name" value="EGF_CA"/>
    <property type="match status" value="2"/>
</dbReference>
<dbReference type="GO" id="GO:0005576">
    <property type="term" value="C:extracellular region"/>
    <property type="evidence" value="ECO:0007669"/>
    <property type="project" value="UniProtKB-SubCell"/>
</dbReference>
<name>A0A835NJP9_9PASS</name>
<dbReference type="FunFam" id="2.10.25.10:FF:000361">
    <property type="entry name" value="von Willebrand factor C and EGF domain-containing protein"/>
    <property type="match status" value="1"/>
</dbReference>
<keyword evidence="13" id="KW-1185">Reference proteome</keyword>
<dbReference type="InterPro" id="IPR009030">
    <property type="entry name" value="Growth_fac_rcpt_cys_sf"/>
</dbReference>
<gene>
    <name evidence="12" type="ORF">IHE44_0006559</name>
    <name evidence="11" type="ORF">IHE44_004195</name>
</gene>
<dbReference type="GO" id="GO:0005509">
    <property type="term" value="F:calcium ion binding"/>
    <property type="evidence" value="ECO:0007669"/>
    <property type="project" value="InterPro"/>
</dbReference>
<dbReference type="PROSITE" id="PS01208">
    <property type="entry name" value="VWFC_1"/>
    <property type="match status" value="1"/>
</dbReference>
<dbReference type="InterPro" id="IPR052080">
    <property type="entry name" value="vWF_C/EGF_Fibrillin"/>
</dbReference>